<evidence type="ECO:0000256" key="1">
    <source>
        <dbReference type="SAM" id="MobiDB-lite"/>
    </source>
</evidence>
<sequence>MTIDLHHLRHSSHQLCHAYRTFHLDTLPGGPDNGPLTDTLPATSSHLPSLHTLARQLDHLGSSPVGLTALADWHLRETHCLMMALDHTSTAICHTEDDIRDVLTRTYHYYARENDHHLPIHVSETGIGGGIYTNDARYFPTFAGCTQGGHPSPTPEVLGRPLRDVAAAFLDLDRHTFCPHIRTWQGSAATLGTLAYGIHMAATGVRLADIPGTYTFTLGLHMHRWADSLALLAHHAEQVALRLSHFASTCLRARTALADAAMQQRLDEALPALGTAGRIAPHGYTQQADAILTDIYNPGLEATSLGDCGAPMPIRTLCPTGCQDAVLEWPATPIYQPELVIPEMFALPDNAGGHYAALPQRTSVEHRYGDGGHLGANAVEYDNRRDSGDGDSVSSDSATAPASVLNPQEIFRPLDDLTASTYWMRLGNGF</sequence>
<organism evidence="2 3">
    <name type="scientific">Lawsonella clevelandensis</name>
    <dbReference type="NCBI Taxonomy" id="1528099"/>
    <lineage>
        <taxon>Bacteria</taxon>
        <taxon>Bacillati</taxon>
        <taxon>Actinomycetota</taxon>
        <taxon>Actinomycetes</taxon>
        <taxon>Mycobacteriales</taxon>
        <taxon>Lawsonellaceae</taxon>
        <taxon>Lawsonella</taxon>
    </lineage>
</organism>
<gene>
    <name evidence="2" type="ORF">LC603019_00952</name>
</gene>
<name>A0A5E3ZXZ8_9ACTN</name>
<dbReference type="Proteomes" id="UP000324288">
    <property type="component" value="Chromosome"/>
</dbReference>
<accession>A0A5E3ZXZ8</accession>
<feature type="region of interest" description="Disordered" evidence="1">
    <location>
        <begin position="375"/>
        <end position="401"/>
    </location>
</feature>
<evidence type="ECO:0000313" key="3">
    <source>
        <dbReference type="Proteomes" id="UP000324288"/>
    </source>
</evidence>
<proteinExistence type="predicted"/>
<dbReference type="EMBL" id="LR584267">
    <property type="protein sequence ID" value="VHO00710.1"/>
    <property type="molecule type" value="Genomic_DNA"/>
</dbReference>
<dbReference type="AlphaFoldDB" id="A0A5E3ZXZ8"/>
<protein>
    <submittedName>
        <fullName evidence="2">Uncharacterized protein</fullName>
    </submittedName>
</protein>
<reference evidence="2 3" key="1">
    <citation type="submission" date="2019-04" db="EMBL/GenBank/DDBJ databases">
        <authorList>
            <person name="Seth-Smith MB H."/>
            <person name="Seth-Smith H."/>
        </authorList>
    </citation>
    <scope>NUCLEOTIDE SEQUENCE [LARGE SCALE GENOMIC DNA]</scope>
    <source>
        <strain evidence="2">USB-603019</strain>
    </source>
</reference>
<keyword evidence="3" id="KW-1185">Reference proteome</keyword>
<evidence type="ECO:0000313" key="2">
    <source>
        <dbReference type="EMBL" id="VHO00710.1"/>
    </source>
</evidence>